<comment type="caution">
    <text evidence="3">The sequence shown here is derived from an EMBL/GenBank/DDBJ whole genome shotgun (WGS) entry which is preliminary data.</text>
</comment>
<dbReference type="Pfam" id="PF13860">
    <property type="entry name" value="FlgD_ig"/>
    <property type="match status" value="1"/>
</dbReference>
<evidence type="ECO:0000259" key="2">
    <source>
        <dbReference type="Pfam" id="PF13860"/>
    </source>
</evidence>
<gene>
    <name evidence="3" type="ORF">FJY75_09980</name>
</gene>
<protein>
    <submittedName>
        <fullName evidence="3">VCBS repeat-containing protein</fullName>
    </submittedName>
</protein>
<feature type="non-terminal residue" evidence="3">
    <location>
        <position position="1"/>
    </location>
</feature>
<evidence type="ECO:0000313" key="3">
    <source>
        <dbReference type="EMBL" id="MBM3318162.1"/>
    </source>
</evidence>
<dbReference type="AlphaFoldDB" id="A0A937XD80"/>
<keyword evidence="1" id="KW-0732">Signal</keyword>
<dbReference type="EMBL" id="VGIY01000278">
    <property type="protein sequence ID" value="MBM3318162.1"/>
    <property type="molecule type" value="Genomic_DNA"/>
</dbReference>
<feature type="domain" description="FlgD/Vpr Ig-like" evidence="2">
    <location>
        <begin position="513"/>
        <end position="569"/>
    </location>
</feature>
<organism evidence="3 4">
    <name type="scientific">Eiseniibacteriota bacterium</name>
    <dbReference type="NCBI Taxonomy" id="2212470"/>
    <lineage>
        <taxon>Bacteria</taxon>
        <taxon>Candidatus Eiseniibacteriota</taxon>
    </lineage>
</organism>
<name>A0A937XD80_UNCEI</name>
<proteinExistence type="predicted"/>
<dbReference type="InterPro" id="IPR025965">
    <property type="entry name" value="FlgD/Vpr_Ig-like"/>
</dbReference>
<dbReference type="SUPFAM" id="SSF69318">
    <property type="entry name" value="Integrin alpha N-terminal domain"/>
    <property type="match status" value="1"/>
</dbReference>
<evidence type="ECO:0000256" key="1">
    <source>
        <dbReference type="ARBA" id="ARBA00022729"/>
    </source>
</evidence>
<dbReference type="PANTHER" id="PTHR46580">
    <property type="entry name" value="SENSOR KINASE-RELATED"/>
    <property type="match status" value="1"/>
</dbReference>
<sequence>YNMNEGGGELAWDQSCWITAFFPANATDEDVEISCSEPLAPPPPDGMPPGVPGAMVAFEITKSTGPQLLLPVEIRVQYPPEKLLEYGGVAECALEAYRYEPGRGVWVHIPERLGINRADHAITFATTTLGLFAIAAETDGDFDGGGDFQELEWGTSPALADTDDDGLPDGDEVWWSGGDPIEPLKVHGSDQRGLGEGLISQPHYWIAGRIVAGRAASPVSTCAYIGPPIEVTYGEDWSGPALFKSDAAWGDFDEDLDADLLLMGHDGAQAVTILYRNDPPGTLAPDTVNVLTGLFAGSADWGDLDNDGDLDLLTTGSDGTQRRTIVYRNHPKGRLTADGSHGLPAVAFSDAAWGDIDKDGDVDLAFTGEESVQGRYARVYRNDKGTLTLIANMPGIYRSSCALGDVDLDGDLDVAFCGYDGGGLMTYLFENGEEGFDLFPLEFPGVREGSLHLVDADLDGDLDFFLTGADWGTGYALLYRHGGIAAEVDVGPGQPTGRTRVWLLTPSPARGEVALRYALAGDGPVRLAVYDVAGWCMRTLVEGPVAAGVYEATWDGRTDSGAEAGAGVFFYRLEGDGRVAGGRLVRVR</sequence>
<dbReference type="Gene3D" id="2.130.10.130">
    <property type="entry name" value="Integrin alpha, N-terminal"/>
    <property type="match status" value="1"/>
</dbReference>
<accession>A0A937XD80</accession>
<evidence type="ECO:0000313" key="4">
    <source>
        <dbReference type="Proteomes" id="UP000748308"/>
    </source>
</evidence>
<dbReference type="InterPro" id="IPR013517">
    <property type="entry name" value="FG-GAP"/>
</dbReference>
<dbReference type="Gene3D" id="2.60.40.4070">
    <property type="match status" value="1"/>
</dbReference>
<dbReference type="Pfam" id="PF13517">
    <property type="entry name" value="FG-GAP_3"/>
    <property type="match status" value="2"/>
</dbReference>
<reference evidence="3" key="1">
    <citation type="submission" date="2019-03" db="EMBL/GenBank/DDBJ databases">
        <title>Lake Tanganyika Metagenome-Assembled Genomes (MAGs).</title>
        <authorList>
            <person name="Tran P."/>
        </authorList>
    </citation>
    <scope>NUCLEOTIDE SEQUENCE</scope>
    <source>
        <strain evidence="3">M_DeepCast_400m_m2_100</strain>
    </source>
</reference>
<dbReference type="InterPro" id="IPR028994">
    <property type="entry name" value="Integrin_alpha_N"/>
</dbReference>
<dbReference type="Proteomes" id="UP000748308">
    <property type="component" value="Unassembled WGS sequence"/>
</dbReference>